<dbReference type="EC" id="5.4.2.11" evidence="8"/>
<dbReference type="AlphaFoldDB" id="A0A7R9W4J4"/>
<keyword evidence="4 8" id="KW-0413">Isomerase</keyword>
<dbReference type="PROSITE" id="PS00175">
    <property type="entry name" value="PG_MUTASE"/>
    <property type="match status" value="1"/>
</dbReference>
<evidence type="ECO:0000256" key="10">
    <source>
        <dbReference type="SAM" id="SignalP"/>
    </source>
</evidence>
<dbReference type="EMBL" id="HBED01023753">
    <property type="protein sequence ID" value="CAD8313003.1"/>
    <property type="molecule type" value="Transcribed_RNA"/>
</dbReference>
<evidence type="ECO:0000256" key="5">
    <source>
        <dbReference type="PIRSR" id="PIRSR613078-1"/>
    </source>
</evidence>
<feature type="active site" description="Proton donor/acceptor" evidence="5">
    <location>
        <position position="150"/>
    </location>
</feature>
<dbReference type="HAMAP" id="MF_01039">
    <property type="entry name" value="PGAM_GpmA"/>
    <property type="match status" value="1"/>
</dbReference>
<feature type="binding site" evidence="6">
    <location>
        <begin position="150"/>
        <end position="153"/>
    </location>
    <ligand>
        <name>substrate</name>
    </ligand>
</feature>
<dbReference type="GO" id="GO:0004619">
    <property type="term" value="F:phosphoglycerate mutase activity"/>
    <property type="evidence" value="ECO:0007669"/>
    <property type="project" value="UniProtKB-EC"/>
</dbReference>
<dbReference type="CDD" id="cd07067">
    <property type="entry name" value="HP_PGM_like"/>
    <property type="match status" value="1"/>
</dbReference>
<evidence type="ECO:0000313" key="11">
    <source>
        <dbReference type="EMBL" id="CAD8313003.1"/>
    </source>
</evidence>
<name>A0A7R9W4J4_9STRA</name>
<sequence length="317" mass="35000">MTVLALKALLLAAAAAAAAAFTAPPSAGARSIASLSSSSAPRFGMTTSARRRLRPSSSSSLEMKHTVVLVRHGESTWNKENLFTGWVDVPLSDKGREEAQAGGELLKDGGFTFDLCYTSTLKRAIKTLWIILEEMDLMYIPIVNTWRLNERHYGALQGLNKQETVAKHGKDQVLIWRRSYDVPPPTVDRDSEHHPCNDPRYAGVEFDDEFTESLKLTEERFMPDWEDVIGPQIKAGKKVLIAAHGNTLRALVKHLDGISEEEICELNIPTGVPLVYELDDDLKPIPQEDAIAPLQGRYLGDQEEIRARIGAVAAQTA</sequence>
<proteinExistence type="inferred from homology"/>
<dbReference type="FunFam" id="3.40.50.1240:FF:000003">
    <property type="entry name" value="2,3-bisphosphoglycerate-dependent phosphoglycerate mutase"/>
    <property type="match status" value="1"/>
</dbReference>
<evidence type="ECO:0000256" key="6">
    <source>
        <dbReference type="PIRSR" id="PIRSR613078-2"/>
    </source>
</evidence>
<dbReference type="NCBIfam" id="NF010713">
    <property type="entry name" value="PRK14115.1"/>
    <property type="match status" value="1"/>
</dbReference>
<comment type="catalytic activity">
    <reaction evidence="1 8">
        <text>(2R)-2-phosphoglycerate = (2R)-3-phosphoglycerate</text>
        <dbReference type="Rhea" id="RHEA:15901"/>
        <dbReference type="ChEBI" id="CHEBI:58272"/>
        <dbReference type="ChEBI" id="CHEBI:58289"/>
        <dbReference type="EC" id="5.4.2.11"/>
    </reaction>
</comment>
<evidence type="ECO:0000256" key="8">
    <source>
        <dbReference type="RuleBase" id="RU004511"/>
    </source>
</evidence>
<gene>
    <name evidence="11" type="ORF">TDUB1175_LOCUS11792</name>
</gene>
<feature type="binding site" evidence="6">
    <location>
        <position position="123"/>
    </location>
    <ligand>
        <name>substrate</name>
    </ligand>
</feature>
<dbReference type="Pfam" id="PF00300">
    <property type="entry name" value="His_Phos_1"/>
    <property type="match status" value="1"/>
</dbReference>
<reference evidence="11" key="1">
    <citation type="submission" date="2021-01" db="EMBL/GenBank/DDBJ databases">
        <authorList>
            <person name="Corre E."/>
            <person name="Pelletier E."/>
            <person name="Niang G."/>
            <person name="Scheremetjew M."/>
            <person name="Finn R."/>
            <person name="Kale V."/>
            <person name="Holt S."/>
            <person name="Cochrane G."/>
            <person name="Meng A."/>
            <person name="Brown T."/>
            <person name="Cohen L."/>
        </authorList>
    </citation>
    <scope>NUCLEOTIDE SEQUENCE</scope>
    <source>
        <strain evidence="11">CCMP147</strain>
    </source>
</reference>
<dbReference type="InterPro" id="IPR029033">
    <property type="entry name" value="His_PPase_superfam"/>
</dbReference>
<dbReference type="InterPro" id="IPR001345">
    <property type="entry name" value="PG/BPGM_mutase_AS"/>
</dbReference>
<feature type="active site" description="Tele-phosphohistidine intermediate" evidence="5">
    <location>
        <position position="72"/>
    </location>
</feature>
<feature type="binding site" evidence="6">
    <location>
        <begin position="177"/>
        <end position="178"/>
    </location>
    <ligand>
        <name>substrate</name>
    </ligand>
</feature>
<feature type="binding site" evidence="6">
    <location>
        <begin position="245"/>
        <end position="246"/>
    </location>
    <ligand>
        <name>substrate</name>
    </ligand>
</feature>
<dbReference type="SUPFAM" id="SSF53254">
    <property type="entry name" value="Phosphoglycerate mutase-like"/>
    <property type="match status" value="1"/>
</dbReference>
<feature type="site" description="Transition state stabilizer" evidence="7">
    <location>
        <position position="244"/>
    </location>
</feature>
<comment type="similarity">
    <text evidence="2 8">Belongs to the phosphoglycerate mutase family. BPG-dependent PGAM subfamily.</text>
</comment>
<evidence type="ECO:0000256" key="7">
    <source>
        <dbReference type="PIRSR" id="PIRSR613078-3"/>
    </source>
</evidence>
<dbReference type="NCBIfam" id="TIGR01258">
    <property type="entry name" value="pgm_1"/>
    <property type="match status" value="1"/>
</dbReference>
<dbReference type="SMART" id="SM00855">
    <property type="entry name" value="PGAM"/>
    <property type="match status" value="1"/>
</dbReference>
<evidence type="ECO:0000256" key="4">
    <source>
        <dbReference type="ARBA" id="ARBA00023235"/>
    </source>
</evidence>
<feature type="signal peptide" evidence="10">
    <location>
        <begin position="1"/>
        <end position="20"/>
    </location>
</feature>
<protein>
    <recommendedName>
        <fullName evidence="8">Phosphoglycerate mutase</fullName>
        <ecNumber evidence="8">5.4.2.11</ecNumber>
    </recommendedName>
</protein>
<evidence type="ECO:0000256" key="9">
    <source>
        <dbReference type="SAM" id="MobiDB-lite"/>
    </source>
</evidence>
<dbReference type="GO" id="GO:0006096">
    <property type="term" value="P:glycolytic process"/>
    <property type="evidence" value="ECO:0007669"/>
    <property type="project" value="UniProtKB-KW"/>
</dbReference>
<accession>A0A7R9W4J4</accession>
<evidence type="ECO:0000256" key="1">
    <source>
        <dbReference type="ARBA" id="ARBA00000380"/>
    </source>
</evidence>
<feature type="binding site" evidence="6">
    <location>
        <position position="161"/>
    </location>
    <ligand>
        <name>substrate</name>
    </ligand>
</feature>
<feature type="binding site" evidence="6">
    <location>
        <begin position="71"/>
        <end position="78"/>
    </location>
    <ligand>
        <name>substrate</name>
    </ligand>
</feature>
<dbReference type="InterPro" id="IPR013078">
    <property type="entry name" value="His_Pase_superF_clade-1"/>
</dbReference>
<keyword evidence="10" id="KW-0732">Signal</keyword>
<evidence type="ECO:0000256" key="3">
    <source>
        <dbReference type="ARBA" id="ARBA00023152"/>
    </source>
</evidence>
<evidence type="ECO:0000256" key="2">
    <source>
        <dbReference type="ARBA" id="ARBA00006717"/>
    </source>
</evidence>
<dbReference type="InterPro" id="IPR005952">
    <property type="entry name" value="Phosphogly_mut1"/>
</dbReference>
<dbReference type="PANTHER" id="PTHR11931">
    <property type="entry name" value="PHOSPHOGLYCERATE MUTASE"/>
    <property type="match status" value="1"/>
</dbReference>
<keyword evidence="3 8" id="KW-0324">Glycolysis</keyword>
<feature type="chain" id="PRO_5031354160" description="Phosphoglycerate mutase" evidence="10">
    <location>
        <begin position="21"/>
        <end position="317"/>
    </location>
</feature>
<dbReference type="Gene3D" id="3.40.50.1240">
    <property type="entry name" value="Phosphoglycerate mutase-like"/>
    <property type="match status" value="1"/>
</dbReference>
<organism evidence="11">
    <name type="scientific">Pseudictyota dubia</name>
    <dbReference type="NCBI Taxonomy" id="2749911"/>
    <lineage>
        <taxon>Eukaryota</taxon>
        <taxon>Sar</taxon>
        <taxon>Stramenopiles</taxon>
        <taxon>Ochrophyta</taxon>
        <taxon>Bacillariophyta</taxon>
        <taxon>Mediophyceae</taxon>
        <taxon>Biddulphiophycidae</taxon>
        <taxon>Eupodiscales</taxon>
        <taxon>Odontellaceae</taxon>
        <taxon>Pseudictyota</taxon>
    </lineage>
</organism>
<feature type="binding site" evidence="6">
    <location>
        <begin position="84"/>
        <end position="85"/>
    </location>
    <ligand>
        <name>substrate</name>
    </ligand>
</feature>
<feature type="region of interest" description="Disordered" evidence="9">
    <location>
        <begin position="38"/>
        <end position="58"/>
    </location>
</feature>